<reference evidence="2 3" key="1">
    <citation type="submission" date="2016-10" db="EMBL/GenBank/DDBJ databases">
        <authorList>
            <person name="de Groot N.N."/>
        </authorList>
    </citation>
    <scope>NUCLEOTIDE SEQUENCE [LARGE SCALE GENOMIC DNA]</scope>
    <source>
        <strain evidence="2 3">CPCC 202808</strain>
    </source>
</reference>
<dbReference type="STRING" id="504797.SAMN05421678_12623"/>
<dbReference type="RefSeq" id="WP_092890143.1">
    <property type="nucleotide sequence ID" value="NZ_FOOI01000026.1"/>
</dbReference>
<dbReference type="AlphaFoldDB" id="A0A1I3BRG9"/>
<accession>A0A1I3BRG9</accession>
<dbReference type="EMBL" id="FOOI01000026">
    <property type="protein sequence ID" value="SFH64833.1"/>
    <property type="molecule type" value="Genomic_DNA"/>
</dbReference>
<name>A0A1I3BRG9_9ACTN</name>
<keyword evidence="4" id="KW-1185">Reference proteome</keyword>
<dbReference type="Proteomes" id="UP000533017">
    <property type="component" value="Unassembled WGS sequence"/>
</dbReference>
<evidence type="ECO:0000313" key="2">
    <source>
        <dbReference type="EMBL" id="SFH64833.1"/>
    </source>
</evidence>
<sequence length="74" mass="8058">MTKQSEQSKPSAAVWILRIENQPNAPMITVMSRSELLAPGPDTVARYRDIDSATGAIAESAAQFLKRCACHPDD</sequence>
<evidence type="ECO:0000313" key="3">
    <source>
        <dbReference type="Proteomes" id="UP000199052"/>
    </source>
</evidence>
<organism evidence="2 3">
    <name type="scientific">Actinopolymorpha cephalotaxi</name>
    <dbReference type="NCBI Taxonomy" id="504797"/>
    <lineage>
        <taxon>Bacteria</taxon>
        <taxon>Bacillati</taxon>
        <taxon>Actinomycetota</taxon>
        <taxon>Actinomycetes</taxon>
        <taxon>Propionibacteriales</taxon>
        <taxon>Actinopolymorphaceae</taxon>
        <taxon>Actinopolymorpha</taxon>
    </lineage>
</organism>
<reference evidence="1 4" key="2">
    <citation type="submission" date="2020-07" db="EMBL/GenBank/DDBJ databases">
        <title>Sequencing the genomes of 1000 actinobacteria strains.</title>
        <authorList>
            <person name="Klenk H.-P."/>
        </authorList>
    </citation>
    <scope>NUCLEOTIDE SEQUENCE [LARGE SCALE GENOMIC DNA]</scope>
    <source>
        <strain evidence="1 4">DSM 45117</strain>
    </source>
</reference>
<evidence type="ECO:0000313" key="4">
    <source>
        <dbReference type="Proteomes" id="UP000533017"/>
    </source>
</evidence>
<dbReference type="Proteomes" id="UP000199052">
    <property type="component" value="Unassembled WGS sequence"/>
</dbReference>
<gene>
    <name evidence="1" type="ORF">FHR37_002617</name>
    <name evidence="2" type="ORF">SAMN05421678_12623</name>
</gene>
<evidence type="ECO:0000313" key="1">
    <source>
        <dbReference type="EMBL" id="NYH83766.1"/>
    </source>
</evidence>
<proteinExistence type="predicted"/>
<protein>
    <submittedName>
        <fullName evidence="2">Uncharacterized protein</fullName>
    </submittedName>
</protein>
<dbReference type="EMBL" id="JACBZA010000001">
    <property type="protein sequence ID" value="NYH83766.1"/>
    <property type="molecule type" value="Genomic_DNA"/>
</dbReference>